<dbReference type="RefSeq" id="WP_304123139.1">
    <property type="nucleotide sequence ID" value="NZ_DYZA01000200.1"/>
</dbReference>
<comment type="similarity">
    <text evidence="2 7">Belongs to the sodium:solute symporter (SSF) (TC 2.A.21) family.</text>
</comment>
<feature type="transmembrane region" description="Helical" evidence="8">
    <location>
        <begin position="334"/>
        <end position="353"/>
    </location>
</feature>
<accession>A0A921AXN3</accession>
<comment type="caution">
    <text evidence="9">The sequence shown here is derived from an EMBL/GenBank/DDBJ whole genome shotgun (WGS) entry which is preliminary data.</text>
</comment>
<feature type="transmembrane region" description="Helical" evidence="8">
    <location>
        <begin position="359"/>
        <end position="378"/>
    </location>
</feature>
<dbReference type="Pfam" id="PF00474">
    <property type="entry name" value="SSF"/>
    <property type="match status" value="1"/>
</dbReference>
<evidence type="ECO:0000256" key="7">
    <source>
        <dbReference type="RuleBase" id="RU362091"/>
    </source>
</evidence>
<reference evidence="9" key="1">
    <citation type="journal article" date="2021" name="PeerJ">
        <title>Extensive microbial diversity within the chicken gut microbiome revealed by metagenomics and culture.</title>
        <authorList>
            <person name="Gilroy R."/>
            <person name="Ravi A."/>
            <person name="Getino M."/>
            <person name="Pursley I."/>
            <person name="Horton D.L."/>
            <person name="Alikhan N.F."/>
            <person name="Baker D."/>
            <person name="Gharbi K."/>
            <person name="Hall N."/>
            <person name="Watson M."/>
            <person name="Adriaenssens E.M."/>
            <person name="Foster-Nyarko E."/>
            <person name="Jarju S."/>
            <person name="Secka A."/>
            <person name="Antonio M."/>
            <person name="Oren A."/>
            <person name="Chaudhuri R.R."/>
            <person name="La Ragione R."/>
            <person name="Hildebrand F."/>
            <person name="Pallen M.J."/>
        </authorList>
    </citation>
    <scope>NUCLEOTIDE SEQUENCE</scope>
    <source>
        <strain evidence="9">ChiGjej2B2-19336</strain>
    </source>
</reference>
<evidence type="ECO:0000313" key="9">
    <source>
        <dbReference type="EMBL" id="HJD97946.1"/>
    </source>
</evidence>
<dbReference type="PROSITE" id="PS50283">
    <property type="entry name" value="NA_SOLUT_SYMP_3"/>
    <property type="match status" value="1"/>
</dbReference>
<feature type="transmembrane region" description="Helical" evidence="8">
    <location>
        <begin position="390"/>
        <end position="408"/>
    </location>
</feature>
<sequence length="441" mass="45775">MLIFCLYAALLLGLGLRDARRSRGEAAFFVNGRSSGAWHTGFSLIASCIGGSATMGMAGLAWQVGTPSFWWLGSGACGLALLTLFLAKKVRASGAYTMPEIVSAWLGPRARTLVSFIILPAWLAILAAQFTAMGKLTHALASLPPEWALFAGAAVITAYSCLGGQASVIRSDLPQCLLLIAGVLTALLWLFLHDSAPLGNLRLEIVNEQFGPGRFSYFMLVMGGSYLVCPMLFGRILSARNEKSALRGCWFAVAGLLFSAAAIVVLGVLCRGFVPEGMSPDDVLSSAMALMPSWAGMLLLAALLSAVLSSADSCVVTASTVLCNDILGRRDVALCRKVTLLLGAGGLALAARGHGILDLLLMANDIYVCGVAVPVFVAMLMKRGTVRPSFALAAMAAGGAGGLSSAVFGEPFFAYAGMALSAAAMLAGRFMGSRPVSCPAG</sequence>
<feature type="transmembrane region" description="Helical" evidence="8">
    <location>
        <begin position="215"/>
        <end position="237"/>
    </location>
</feature>
<evidence type="ECO:0000256" key="2">
    <source>
        <dbReference type="ARBA" id="ARBA00006434"/>
    </source>
</evidence>
<feature type="transmembrane region" description="Helical" evidence="8">
    <location>
        <begin position="69"/>
        <end position="87"/>
    </location>
</feature>
<feature type="transmembrane region" description="Helical" evidence="8">
    <location>
        <begin position="294"/>
        <end position="322"/>
    </location>
</feature>
<dbReference type="GO" id="GO:0022857">
    <property type="term" value="F:transmembrane transporter activity"/>
    <property type="evidence" value="ECO:0007669"/>
    <property type="project" value="InterPro"/>
</dbReference>
<evidence type="ECO:0000256" key="6">
    <source>
        <dbReference type="ARBA" id="ARBA00023136"/>
    </source>
</evidence>
<dbReference type="InterPro" id="IPR038377">
    <property type="entry name" value="Na/Glc_symporter_sf"/>
</dbReference>
<dbReference type="PANTHER" id="PTHR48086">
    <property type="entry name" value="SODIUM/PROLINE SYMPORTER-RELATED"/>
    <property type="match status" value="1"/>
</dbReference>
<keyword evidence="6 8" id="KW-0472">Membrane</keyword>
<evidence type="ECO:0008006" key="11">
    <source>
        <dbReference type="Google" id="ProtNLM"/>
    </source>
</evidence>
<evidence type="ECO:0000313" key="10">
    <source>
        <dbReference type="Proteomes" id="UP000698963"/>
    </source>
</evidence>
<feature type="transmembrane region" description="Helical" evidence="8">
    <location>
        <begin position="414"/>
        <end position="432"/>
    </location>
</feature>
<dbReference type="AlphaFoldDB" id="A0A921AXN3"/>
<dbReference type="InterPro" id="IPR050277">
    <property type="entry name" value="Sodium:Solute_Symporter"/>
</dbReference>
<feature type="transmembrane region" description="Helical" evidence="8">
    <location>
        <begin position="176"/>
        <end position="192"/>
    </location>
</feature>
<dbReference type="Gene3D" id="1.20.1730.10">
    <property type="entry name" value="Sodium/glucose cotransporter"/>
    <property type="match status" value="1"/>
</dbReference>
<keyword evidence="5 8" id="KW-1133">Transmembrane helix</keyword>
<dbReference type="InterPro" id="IPR001734">
    <property type="entry name" value="Na/solute_symporter"/>
</dbReference>
<dbReference type="PANTHER" id="PTHR48086:SF7">
    <property type="entry name" value="SODIUM-SOLUTE SYMPORTER-RELATED"/>
    <property type="match status" value="1"/>
</dbReference>
<feature type="transmembrane region" description="Helical" evidence="8">
    <location>
        <begin position="249"/>
        <end position="274"/>
    </location>
</feature>
<dbReference type="EMBL" id="DYZA01000200">
    <property type="protein sequence ID" value="HJD97946.1"/>
    <property type="molecule type" value="Genomic_DNA"/>
</dbReference>
<gene>
    <name evidence="9" type="ORF">K8W16_09920</name>
</gene>
<feature type="transmembrane region" description="Helical" evidence="8">
    <location>
        <begin position="147"/>
        <end position="169"/>
    </location>
</feature>
<proteinExistence type="inferred from homology"/>
<protein>
    <recommendedName>
        <fullName evidence="11">Sodium:solute symporter family protein</fullName>
    </recommendedName>
</protein>
<dbReference type="GO" id="GO:0005886">
    <property type="term" value="C:plasma membrane"/>
    <property type="evidence" value="ECO:0007669"/>
    <property type="project" value="TreeGrafter"/>
</dbReference>
<organism evidence="9 10">
    <name type="scientific">Mailhella massiliensis</name>
    <dbReference type="NCBI Taxonomy" id="1903261"/>
    <lineage>
        <taxon>Bacteria</taxon>
        <taxon>Pseudomonadati</taxon>
        <taxon>Thermodesulfobacteriota</taxon>
        <taxon>Desulfovibrionia</taxon>
        <taxon>Desulfovibrionales</taxon>
        <taxon>Desulfovibrionaceae</taxon>
        <taxon>Mailhella</taxon>
    </lineage>
</organism>
<feature type="transmembrane region" description="Helical" evidence="8">
    <location>
        <begin position="113"/>
        <end position="132"/>
    </location>
</feature>
<name>A0A921AXN3_9BACT</name>
<keyword evidence="4 8" id="KW-0812">Transmembrane</keyword>
<dbReference type="Proteomes" id="UP000698963">
    <property type="component" value="Unassembled WGS sequence"/>
</dbReference>
<evidence type="ECO:0000256" key="1">
    <source>
        <dbReference type="ARBA" id="ARBA00004141"/>
    </source>
</evidence>
<evidence type="ECO:0000256" key="8">
    <source>
        <dbReference type="SAM" id="Phobius"/>
    </source>
</evidence>
<comment type="subcellular location">
    <subcellularLocation>
        <location evidence="1">Membrane</location>
        <topology evidence="1">Multi-pass membrane protein</topology>
    </subcellularLocation>
</comment>
<keyword evidence="3" id="KW-0813">Transport</keyword>
<evidence type="ECO:0000256" key="4">
    <source>
        <dbReference type="ARBA" id="ARBA00022692"/>
    </source>
</evidence>
<reference evidence="9" key="2">
    <citation type="submission" date="2021-09" db="EMBL/GenBank/DDBJ databases">
        <authorList>
            <person name="Gilroy R."/>
        </authorList>
    </citation>
    <scope>NUCLEOTIDE SEQUENCE</scope>
    <source>
        <strain evidence="9">ChiGjej2B2-19336</strain>
    </source>
</reference>
<evidence type="ECO:0000256" key="5">
    <source>
        <dbReference type="ARBA" id="ARBA00022989"/>
    </source>
</evidence>
<evidence type="ECO:0000256" key="3">
    <source>
        <dbReference type="ARBA" id="ARBA00022448"/>
    </source>
</evidence>